<feature type="binding site" evidence="1">
    <location>
        <position position="71"/>
    </location>
    <ligand>
        <name>Mg(2+)</name>
        <dbReference type="ChEBI" id="CHEBI:18420"/>
        <label>1</label>
    </ligand>
</feature>
<dbReference type="GO" id="GO:0000287">
    <property type="term" value="F:magnesium ion binding"/>
    <property type="evidence" value="ECO:0007669"/>
    <property type="project" value="UniProtKB-UniRule"/>
</dbReference>
<dbReference type="PANTHER" id="PTHR30270">
    <property type="entry name" value="THIAMINE-MONOPHOSPHATE KINASE"/>
    <property type="match status" value="1"/>
</dbReference>
<dbReference type="InterPro" id="IPR016188">
    <property type="entry name" value="PurM-like_N"/>
</dbReference>
<comment type="function">
    <text evidence="1">Catalyzes the ATP-dependent phosphorylation of thiamine-monophosphate (TMP) to form thiamine-pyrophosphate (TPP), the active form of vitamin B1.</text>
</comment>
<feature type="binding site" evidence="1">
    <location>
        <position position="238"/>
    </location>
    <ligand>
        <name>ATP</name>
        <dbReference type="ChEBI" id="CHEBI:30616"/>
    </ligand>
</feature>
<dbReference type="RefSeq" id="WP_229742157.1">
    <property type="nucleotide sequence ID" value="NZ_BMGC01000004.1"/>
</dbReference>
<dbReference type="InterPro" id="IPR010918">
    <property type="entry name" value="PurM-like_C_dom"/>
</dbReference>
<feature type="binding site" evidence="1">
    <location>
        <position position="339"/>
    </location>
    <ligand>
        <name>substrate</name>
    </ligand>
</feature>
<feature type="binding site" evidence="1">
    <location>
        <position position="239"/>
    </location>
    <ligand>
        <name>Mg(2+)</name>
        <dbReference type="ChEBI" id="CHEBI:18420"/>
        <label>5</label>
    </ligand>
</feature>
<dbReference type="SUPFAM" id="SSF55326">
    <property type="entry name" value="PurM N-terminal domain-like"/>
    <property type="match status" value="1"/>
</dbReference>
<keyword evidence="1 4" id="KW-0418">Kinase</keyword>
<reference evidence="4" key="1">
    <citation type="journal article" date="2014" name="Int. J. Syst. Evol. Microbiol.">
        <title>Complete genome sequence of Corynebacterium casei LMG S-19264T (=DSM 44701T), isolated from a smear-ripened cheese.</title>
        <authorList>
            <consortium name="US DOE Joint Genome Institute (JGI-PGF)"/>
            <person name="Walter F."/>
            <person name="Albersmeier A."/>
            <person name="Kalinowski J."/>
            <person name="Ruckert C."/>
        </authorList>
    </citation>
    <scope>NUCLEOTIDE SEQUENCE</scope>
    <source>
        <strain evidence="4">CGMCC 1.12827</strain>
    </source>
</reference>
<dbReference type="Gene3D" id="3.90.650.10">
    <property type="entry name" value="PurM-like C-terminal domain"/>
    <property type="match status" value="1"/>
</dbReference>
<keyword evidence="1" id="KW-0067">ATP-binding</keyword>
<evidence type="ECO:0000256" key="1">
    <source>
        <dbReference type="HAMAP-Rule" id="MF_02128"/>
    </source>
</evidence>
<keyword evidence="1" id="KW-0460">Magnesium</keyword>
<comment type="pathway">
    <text evidence="1">Cofactor biosynthesis; thiamine diphosphate biosynthesis; thiamine diphosphate from thiamine phosphate: step 1/1.</text>
</comment>
<evidence type="ECO:0000313" key="5">
    <source>
        <dbReference type="Proteomes" id="UP000621454"/>
    </source>
</evidence>
<dbReference type="GO" id="GO:0009229">
    <property type="term" value="P:thiamine diphosphate biosynthetic process"/>
    <property type="evidence" value="ECO:0007669"/>
    <property type="project" value="UniProtKB-UniRule"/>
</dbReference>
<feature type="binding site" evidence="1">
    <location>
        <position position="101"/>
    </location>
    <ligand>
        <name>Mg(2+)</name>
        <dbReference type="ChEBI" id="CHEBI:18420"/>
        <label>2</label>
    </ligand>
</feature>
<dbReference type="InterPro" id="IPR036676">
    <property type="entry name" value="PurM-like_C_sf"/>
</dbReference>
<feature type="binding site" evidence="1">
    <location>
        <position position="101"/>
    </location>
    <ligand>
        <name>Mg(2+)</name>
        <dbReference type="ChEBI" id="CHEBI:18420"/>
        <label>3</label>
    </ligand>
</feature>
<feature type="binding site" evidence="1">
    <location>
        <position position="79"/>
    </location>
    <ligand>
        <name>substrate</name>
    </ligand>
</feature>
<feature type="domain" description="PurM-like C-terminal" evidence="3">
    <location>
        <begin position="178"/>
        <end position="272"/>
    </location>
</feature>
<keyword evidence="1" id="KW-0808">Transferase</keyword>
<dbReference type="PIRSF" id="PIRSF005303">
    <property type="entry name" value="Thiam_monoph_kin"/>
    <property type="match status" value="1"/>
</dbReference>
<dbReference type="GO" id="GO:0005524">
    <property type="term" value="F:ATP binding"/>
    <property type="evidence" value="ECO:0007669"/>
    <property type="project" value="UniProtKB-UniRule"/>
</dbReference>
<proteinExistence type="inferred from homology"/>
<dbReference type="PANTHER" id="PTHR30270:SF0">
    <property type="entry name" value="THIAMINE-MONOPHOSPHATE KINASE"/>
    <property type="match status" value="1"/>
</dbReference>
<dbReference type="Gene3D" id="3.30.1330.10">
    <property type="entry name" value="PurM-like, N-terminal domain"/>
    <property type="match status" value="1"/>
</dbReference>
<dbReference type="EC" id="2.7.4.16" evidence="1"/>
<sequence>MSDNDDRRCDVPLHGDWEGDWESASVAQVGEAALLSVLAAQARARDDERVVIGSGDDAAVLDIPSATVVSTDSAVEDRHFRWEWTTPAAVGERAVIAAAADIAAMGAVIVGAVVSIGCPPSTSASVVAEISRGVGVGLRGLQASLLGGDLVATRQTVVTVTVLGTTAGRRAVRLDGARAGDVIAVSGPLGASAAGLALLAAGVERFPELIAAHRVPRPDLSQGPIAERCGAHALTDVSDGLVAELATMSQAAGLVFEVDSTSIPRPRELADAAVLLGADADDWVLTGGEDHQLLATFPPGTVPSGWTVIGRVADASGGDESVDRATVLIDGIPTGRRGWQSFD</sequence>
<feature type="binding site" evidence="1">
    <location>
        <position position="236"/>
    </location>
    <ligand>
        <name>Mg(2+)</name>
        <dbReference type="ChEBI" id="CHEBI:18420"/>
        <label>3</label>
    </ligand>
</feature>
<comment type="miscellaneous">
    <text evidence="1">Reaction mechanism of ThiL seems to utilize a direct, inline transfer of the gamma-phosphate of ATP to TMP rather than a phosphorylated enzyme intermediate.</text>
</comment>
<evidence type="ECO:0000259" key="2">
    <source>
        <dbReference type="Pfam" id="PF00586"/>
    </source>
</evidence>
<dbReference type="InterPro" id="IPR006283">
    <property type="entry name" value="ThiL-like"/>
</dbReference>
<keyword evidence="1" id="KW-0479">Metal-binding</keyword>
<dbReference type="HAMAP" id="MF_02128">
    <property type="entry name" value="TMP_kinase"/>
    <property type="match status" value="1"/>
</dbReference>
<feature type="binding site" evidence="1">
    <location>
        <position position="72"/>
    </location>
    <ligand>
        <name>Mg(2+)</name>
        <dbReference type="ChEBI" id="CHEBI:18420"/>
        <label>2</label>
    </ligand>
</feature>
<dbReference type="NCBIfam" id="NF004351">
    <property type="entry name" value="PRK05731.1-4"/>
    <property type="match status" value="1"/>
</dbReference>
<dbReference type="GO" id="GO:0009030">
    <property type="term" value="F:thiamine-phosphate kinase activity"/>
    <property type="evidence" value="ECO:0007669"/>
    <property type="project" value="UniProtKB-UniRule"/>
</dbReference>
<dbReference type="GO" id="GO:0009228">
    <property type="term" value="P:thiamine biosynthetic process"/>
    <property type="evidence" value="ECO:0007669"/>
    <property type="project" value="UniProtKB-KW"/>
</dbReference>
<dbReference type="AlphaFoldDB" id="A0A916SY03"/>
<keyword evidence="1" id="KW-0784">Thiamine biosynthesis</keyword>
<dbReference type="NCBIfam" id="TIGR01379">
    <property type="entry name" value="thiL"/>
    <property type="match status" value="1"/>
</dbReference>
<dbReference type="Pfam" id="PF00586">
    <property type="entry name" value="AIRS"/>
    <property type="match status" value="1"/>
</dbReference>
<protein>
    <recommendedName>
        <fullName evidence="1">Thiamine-monophosphate kinase</fullName>
        <shortName evidence="1">TMP kinase</shortName>
        <shortName evidence="1">Thiamine-phosphate kinase</shortName>
        <ecNumber evidence="1">2.7.4.16</ecNumber>
    </recommendedName>
</protein>
<dbReference type="SUPFAM" id="SSF56042">
    <property type="entry name" value="PurM C-terminal domain-like"/>
    <property type="match status" value="1"/>
</dbReference>
<feature type="binding site" evidence="1">
    <location>
        <position position="289"/>
    </location>
    <ligand>
        <name>substrate</name>
    </ligand>
</feature>
<accession>A0A916SY03</accession>
<reference evidence="4" key="2">
    <citation type="submission" date="2020-09" db="EMBL/GenBank/DDBJ databases">
        <authorList>
            <person name="Sun Q."/>
            <person name="Zhou Y."/>
        </authorList>
    </citation>
    <scope>NUCLEOTIDE SEQUENCE</scope>
    <source>
        <strain evidence="4">CGMCC 1.12827</strain>
    </source>
</reference>
<feature type="binding site" evidence="1">
    <location>
        <begin position="148"/>
        <end position="149"/>
    </location>
    <ligand>
        <name>ATP</name>
        <dbReference type="ChEBI" id="CHEBI:30616"/>
    </ligand>
</feature>
<comment type="similarity">
    <text evidence="1">Belongs to the thiamine-monophosphate kinase family.</text>
</comment>
<keyword evidence="1" id="KW-0547">Nucleotide-binding</keyword>
<comment type="catalytic activity">
    <reaction evidence="1">
        <text>thiamine phosphate + ATP = thiamine diphosphate + ADP</text>
        <dbReference type="Rhea" id="RHEA:15913"/>
        <dbReference type="ChEBI" id="CHEBI:30616"/>
        <dbReference type="ChEBI" id="CHEBI:37575"/>
        <dbReference type="ChEBI" id="CHEBI:58937"/>
        <dbReference type="ChEBI" id="CHEBI:456216"/>
        <dbReference type="EC" id="2.7.4.16"/>
    </reaction>
</comment>
<comment type="caution">
    <text evidence="4">The sequence shown here is derived from an EMBL/GenBank/DDBJ whole genome shotgun (WGS) entry which is preliminary data.</text>
</comment>
<organism evidence="4 5">
    <name type="scientific">Gordonia jinhuaensis</name>
    <dbReference type="NCBI Taxonomy" id="1517702"/>
    <lineage>
        <taxon>Bacteria</taxon>
        <taxon>Bacillati</taxon>
        <taxon>Actinomycetota</taxon>
        <taxon>Actinomycetes</taxon>
        <taxon>Mycobacteriales</taxon>
        <taxon>Gordoniaceae</taxon>
        <taxon>Gordonia</taxon>
    </lineage>
</organism>
<feature type="binding site" evidence="1">
    <location>
        <position position="101"/>
    </location>
    <ligand>
        <name>Mg(2+)</name>
        <dbReference type="ChEBI" id="CHEBI:18420"/>
        <label>4</label>
    </ligand>
</feature>
<keyword evidence="5" id="KW-1185">Reference proteome</keyword>
<dbReference type="CDD" id="cd02194">
    <property type="entry name" value="ThiL"/>
    <property type="match status" value="1"/>
</dbReference>
<gene>
    <name evidence="1 4" type="primary">thiL</name>
    <name evidence="4" type="ORF">GCM10011489_07910</name>
</gene>
<name>A0A916SY03_9ACTN</name>
<dbReference type="Proteomes" id="UP000621454">
    <property type="component" value="Unassembled WGS sequence"/>
</dbReference>
<dbReference type="EMBL" id="BMGC01000004">
    <property type="protein sequence ID" value="GGB22163.1"/>
    <property type="molecule type" value="Genomic_DNA"/>
</dbReference>
<dbReference type="InterPro" id="IPR036921">
    <property type="entry name" value="PurM-like_N_sf"/>
</dbReference>
<feature type="binding site" evidence="1">
    <location>
        <position position="72"/>
    </location>
    <ligand>
        <name>Mg(2+)</name>
        <dbReference type="ChEBI" id="CHEBI:18420"/>
        <label>1</label>
    </ligand>
</feature>
<dbReference type="Pfam" id="PF02769">
    <property type="entry name" value="AIRS_C"/>
    <property type="match status" value="1"/>
</dbReference>
<comment type="caution">
    <text evidence="1">Lacks conserved residue(s) required for the propagation of feature annotation.</text>
</comment>
<evidence type="ECO:0000259" key="3">
    <source>
        <dbReference type="Pfam" id="PF02769"/>
    </source>
</evidence>
<feature type="binding site" evidence="1">
    <location>
        <position position="70"/>
    </location>
    <ligand>
        <name>Mg(2+)</name>
        <dbReference type="ChEBI" id="CHEBI:18420"/>
        <label>4</label>
    </ligand>
</feature>
<evidence type="ECO:0000313" key="4">
    <source>
        <dbReference type="EMBL" id="GGB22163.1"/>
    </source>
</evidence>
<feature type="binding site" evidence="1">
    <location>
        <position position="57"/>
    </location>
    <ligand>
        <name>Mg(2+)</name>
        <dbReference type="ChEBI" id="CHEBI:18420"/>
        <label>4</label>
    </ligand>
</feature>
<feature type="binding site" evidence="1">
    <location>
        <position position="149"/>
    </location>
    <ligand>
        <name>Mg(2+)</name>
        <dbReference type="ChEBI" id="CHEBI:18420"/>
        <label>1</label>
    </ligand>
</feature>
<feature type="binding site" evidence="1">
    <location>
        <position position="57"/>
    </location>
    <ligand>
        <name>Mg(2+)</name>
        <dbReference type="ChEBI" id="CHEBI:18420"/>
        <label>3</label>
    </ligand>
</feature>
<feature type="domain" description="PurM-like N-terminal" evidence="2">
    <location>
        <begin position="55"/>
        <end position="165"/>
    </location>
</feature>